<keyword evidence="14" id="KW-1185">Reference proteome</keyword>
<dbReference type="InterPro" id="IPR003607">
    <property type="entry name" value="HD/PDEase_dom"/>
</dbReference>
<dbReference type="Pfam" id="PF01743">
    <property type="entry name" value="PolyA_pol"/>
    <property type="match status" value="1"/>
</dbReference>
<evidence type="ECO:0000259" key="10">
    <source>
        <dbReference type="Pfam" id="PF01743"/>
    </source>
</evidence>
<keyword evidence="4 13" id="KW-0548">Nucleotidyltransferase</keyword>
<dbReference type="InterPro" id="IPR032810">
    <property type="entry name" value="CCA-adding_enz_C"/>
</dbReference>
<evidence type="ECO:0000256" key="3">
    <source>
        <dbReference type="ARBA" id="ARBA00022694"/>
    </source>
</evidence>
<evidence type="ECO:0000259" key="11">
    <source>
        <dbReference type="Pfam" id="PF12627"/>
    </source>
</evidence>
<dbReference type="Pfam" id="PF13735">
    <property type="entry name" value="tRNA_NucTran2_2"/>
    <property type="match status" value="1"/>
</dbReference>
<dbReference type="CDD" id="cd05398">
    <property type="entry name" value="NT_ClassII-CCAase"/>
    <property type="match status" value="1"/>
</dbReference>
<keyword evidence="6" id="KW-0547">Nucleotide-binding</keyword>
<keyword evidence="8 9" id="KW-0694">RNA-binding</keyword>
<gene>
    <name evidence="13" type="ORF">G5B17_19700</name>
</gene>
<accession>A0ABX2HBL4</accession>
<reference evidence="13 14" key="1">
    <citation type="journal article" date="2020" name="Cell Host Microbe">
        <title>Functional and Genomic Variation between Human-Derived Isolates of Lachnospiraceae Reveals Inter- and Intra-Species Diversity.</title>
        <authorList>
            <person name="Sorbara M.T."/>
            <person name="Littmann E.R."/>
            <person name="Fontana E."/>
            <person name="Moody T.U."/>
            <person name="Kohout C.E."/>
            <person name="Gjonbalaj M."/>
            <person name="Eaton V."/>
            <person name="Seok R."/>
            <person name="Leiner I.M."/>
            <person name="Pamer E.G."/>
        </authorList>
    </citation>
    <scope>NUCLEOTIDE SEQUENCE [LARGE SCALE GENOMIC DNA]</scope>
    <source>
        <strain evidence="13 14">MSK.17.74</strain>
    </source>
</reference>
<proteinExistence type="inferred from homology"/>
<sequence>MVFEIPQKVEIIINILEKAGYEAYAVGGCVRDALLGRTPNDWDITTSAKPEQVKALFHRTVDTGIAHGTVTVLLEKEGFEVTTYRVDGEYEDGRHPKEVTFTACLEEDLKRRDFTINAMAYNPRKGLVDLFEGQKDLENKVIRCVGDPLERFTEDALRIMRAVRFSAQLGFSLEEETRKALSVLAPNLKHVSAERIQVELVKLLVSPHPDYLRIAYEAGVTREFLPEFDRCMETPQNTPHHCYNVGEHILHSLLYVREDKVLRLTMLLHDIAKPVVRKTDENGRDHFKTHASVGEKMSKEILRRLKFDNDTISRVSRLIRWHDLRPTPAPAEVRKAINVVGEDLFPMWMEVQYADNKAKSDYRGEEKAARQAGVRMTWEEIMEKGECVSMKGLAITGSDLIAAGMKPGKEMGSVLHELLDAVLENPELNKKEALLSLAFAADKKLL</sequence>
<dbReference type="NCBIfam" id="TIGR00277">
    <property type="entry name" value="HDIG"/>
    <property type="match status" value="1"/>
</dbReference>
<comment type="similarity">
    <text evidence="9">Belongs to the tRNA nucleotidyltransferase/poly(A) polymerase family.</text>
</comment>
<dbReference type="Pfam" id="PF12627">
    <property type="entry name" value="PolyA_pol_RNAbd"/>
    <property type="match status" value="1"/>
</dbReference>
<dbReference type="EC" id="2.7.7.72" evidence="13"/>
<evidence type="ECO:0000256" key="2">
    <source>
        <dbReference type="ARBA" id="ARBA00022679"/>
    </source>
</evidence>
<dbReference type="InterPro" id="IPR006675">
    <property type="entry name" value="HDIG_dom"/>
</dbReference>
<dbReference type="Gene3D" id="1.10.246.80">
    <property type="match status" value="1"/>
</dbReference>
<dbReference type="Proteomes" id="UP001644719">
    <property type="component" value="Unassembled WGS sequence"/>
</dbReference>
<evidence type="ECO:0000313" key="13">
    <source>
        <dbReference type="EMBL" id="NSG87572.1"/>
    </source>
</evidence>
<dbReference type="PANTHER" id="PTHR46173:SF1">
    <property type="entry name" value="CCA TRNA NUCLEOTIDYLTRANSFERASE 1, MITOCHONDRIAL"/>
    <property type="match status" value="1"/>
</dbReference>
<feature type="domain" description="CCA-adding enzyme C-terminal" evidence="12">
    <location>
        <begin position="291"/>
        <end position="437"/>
    </location>
</feature>
<dbReference type="SUPFAM" id="SSF81891">
    <property type="entry name" value="Poly A polymerase C-terminal region-like"/>
    <property type="match status" value="1"/>
</dbReference>
<dbReference type="InterPro" id="IPR032828">
    <property type="entry name" value="PolyA_RNA-bd"/>
</dbReference>
<evidence type="ECO:0000256" key="6">
    <source>
        <dbReference type="ARBA" id="ARBA00022741"/>
    </source>
</evidence>
<evidence type="ECO:0000256" key="4">
    <source>
        <dbReference type="ARBA" id="ARBA00022695"/>
    </source>
</evidence>
<evidence type="ECO:0000256" key="5">
    <source>
        <dbReference type="ARBA" id="ARBA00022723"/>
    </source>
</evidence>
<evidence type="ECO:0000256" key="8">
    <source>
        <dbReference type="ARBA" id="ARBA00022884"/>
    </source>
</evidence>
<evidence type="ECO:0000256" key="7">
    <source>
        <dbReference type="ARBA" id="ARBA00022842"/>
    </source>
</evidence>
<name>A0ABX2HBL4_9FIRM</name>
<dbReference type="SUPFAM" id="SSF81301">
    <property type="entry name" value="Nucleotidyltransferase"/>
    <property type="match status" value="1"/>
</dbReference>
<dbReference type="PANTHER" id="PTHR46173">
    <property type="entry name" value="CCA TRNA NUCLEOTIDYLTRANSFERASE 1, MITOCHONDRIAL"/>
    <property type="match status" value="1"/>
</dbReference>
<dbReference type="InterPro" id="IPR043519">
    <property type="entry name" value="NT_sf"/>
</dbReference>
<keyword evidence="5" id="KW-0479">Metal-binding</keyword>
<keyword evidence="3" id="KW-0819">tRNA processing</keyword>
<dbReference type="NCBIfam" id="NF009814">
    <property type="entry name" value="PRK13299.1"/>
    <property type="match status" value="1"/>
</dbReference>
<organism evidence="13 14">
    <name type="scientific">Blautia faecis</name>
    <dbReference type="NCBI Taxonomy" id="871665"/>
    <lineage>
        <taxon>Bacteria</taxon>
        <taxon>Bacillati</taxon>
        <taxon>Bacillota</taxon>
        <taxon>Clostridia</taxon>
        <taxon>Lachnospirales</taxon>
        <taxon>Lachnospiraceae</taxon>
        <taxon>Blautia</taxon>
    </lineage>
</organism>
<evidence type="ECO:0000256" key="1">
    <source>
        <dbReference type="ARBA" id="ARBA00001946"/>
    </source>
</evidence>
<dbReference type="Gene3D" id="3.30.460.10">
    <property type="entry name" value="Beta Polymerase, domain 2"/>
    <property type="match status" value="1"/>
</dbReference>
<keyword evidence="7" id="KW-0460">Magnesium</keyword>
<dbReference type="Gene3D" id="1.10.3090.10">
    <property type="entry name" value="cca-adding enzyme, domain 2"/>
    <property type="match status" value="1"/>
</dbReference>
<dbReference type="EMBL" id="JAAITS010000088">
    <property type="protein sequence ID" value="NSG87572.1"/>
    <property type="molecule type" value="Genomic_DNA"/>
</dbReference>
<evidence type="ECO:0000256" key="9">
    <source>
        <dbReference type="RuleBase" id="RU003953"/>
    </source>
</evidence>
<comment type="cofactor">
    <cofactor evidence="1">
        <name>Mg(2+)</name>
        <dbReference type="ChEBI" id="CHEBI:18420"/>
    </cofactor>
</comment>
<dbReference type="InterPro" id="IPR050264">
    <property type="entry name" value="Bact_CCA-adding_enz_type3_sf"/>
</dbReference>
<comment type="caution">
    <text evidence="13">The sequence shown here is derived from an EMBL/GenBank/DDBJ whole genome shotgun (WGS) entry which is preliminary data.</text>
</comment>
<dbReference type="RefSeq" id="WP_148463165.1">
    <property type="nucleotide sequence ID" value="NZ_JAAITS010000088.1"/>
</dbReference>
<evidence type="ECO:0000313" key="14">
    <source>
        <dbReference type="Proteomes" id="UP001644719"/>
    </source>
</evidence>
<dbReference type="GO" id="GO:0004810">
    <property type="term" value="F:CCA tRNA nucleotidyltransferase activity"/>
    <property type="evidence" value="ECO:0007669"/>
    <property type="project" value="UniProtKB-EC"/>
</dbReference>
<dbReference type="CDD" id="cd00077">
    <property type="entry name" value="HDc"/>
    <property type="match status" value="1"/>
</dbReference>
<dbReference type="InterPro" id="IPR002646">
    <property type="entry name" value="PolA_pol_head_dom"/>
</dbReference>
<feature type="domain" description="Poly A polymerase head" evidence="10">
    <location>
        <begin position="23"/>
        <end position="143"/>
    </location>
</feature>
<keyword evidence="2 9" id="KW-0808">Transferase</keyword>
<evidence type="ECO:0000259" key="12">
    <source>
        <dbReference type="Pfam" id="PF13735"/>
    </source>
</evidence>
<protein>
    <submittedName>
        <fullName evidence="13">CCA tRNA nucleotidyltransferase</fullName>
        <ecNumber evidence="13">2.7.7.72</ecNumber>
    </submittedName>
</protein>
<feature type="domain" description="tRNA nucleotidyltransferase/poly(A) polymerase RNA and SrmB- binding" evidence="11">
    <location>
        <begin position="170"/>
        <end position="230"/>
    </location>
</feature>